<comment type="caution">
    <text evidence="7">The sequence shown here is derived from an EMBL/GenBank/DDBJ whole genome shotgun (WGS) entry which is preliminary data.</text>
</comment>
<dbReference type="GO" id="GO:0047324">
    <property type="term" value="F:phosphoenolpyruvate-glycerone phosphotransferase activity"/>
    <property type="evidence" value="ECO:0007669"/>
    <property type="project" value="UniProtKB-EC"/>
</dbReference>
<comment type="catalytic activity">
    <reaction evidence="1">
        <text>dihydroxyacetone + phosphoenolpyruvate = dihydroxyacetone phosphate + pyruvate</text>
        <dbReference type="Rhea" id="RHEA:18381"/>
        <dbReference type="ChEBI" id="CHEBI:15361"/>
        <dbReference type="ChEBI" id="CHEBI:16016"/>
        <dbReference type="ChEBI" id="CHEBI:57642"/>
        <dbReference type="ChEBI" id="CHEBI:58702"/>
        <dbReference type="EC" id="2.7.1.121"/>
    </reaction>
</comment>
<dbReference type="SUPFAM" id="SSF53062">
    <property type="entry name" value="PTS system fructose IIA component-like"/>
    <property type="match status" value="1"/>
</dbReference>
<evidence type="ECO:0000256" key="5">
    <source>
        <dbReference type="ARBA" id="ARBA00046577"/>
    </source>
</evidence>
<dbReference type="GO" id="GO:0019563">
    <property type="term" value="P:glycerol catabolic process"/>
    <property type="evidence" value="ECO:0007669"/>
    <property type="project" value="InterPro"/>
</dbReference>
<dbReference type="InterPro" id="IPR004701">
    <property type="entry name" value="PTS_EIIA_man-typ"/>
</dbReference>
<dbReference type="AlphaFoldDB" id="A0A845F254"/>
<dbReference type="GO" id="GO:0009401">
    <property type="term" value="P:phosphoenolpyruvate-dependent sugar phosphotransferase system"/>
    <property type="evidence" value="ECO:0007669"/>
    <property type="project" value="InterPro"/>
</dbReference>
<sequence length="128" mass="13347">MVSLVLVSHSPDISKGLKKMLDEAQPEVTVLDAGGTDEGEMGTSAIKIQTAIEKADHGDGVVILVDFGSSVMNAELAIDLIEDAHSVKIADAPLIEGAYSAVMEAGFGKSLDEVVESAVHAKDTKKVQ</sequence>
<dbReference type="EC" id="2.7.1.121" evidence="3"/>
<organism evidence="7 8">
    <name type="scientific">Guptibacillus hwajinpoensis</name>
    <dbReference type="NCBI Taxonomy" id="208199"/>
    <lineage>
        <taxon>Bacteria</taxon>
        <taxon>Bacillati</taxon>
        <taxon>Bacillota</taxon>
        <taxon>Bacilli</taxon>
        <taxon>Bacillales</taxon>
        <taxon>Guptibacillaceae</taxon>
        <taxon>Guptibacillus</taxon>
    </lineage>
</organism>
<evidence type="ECO:0000313" key="8">
    <source>
        <dbReference type="Proteomes" id="UP000447833"/>
    </source>
</evidence>
<keyword evidence="7" id="KW-0418">Kinase</keyword>
<evidence type="ECO:0000256" key="2">
    <source>
        <dbReference type="ARBA" id="ARBA00002788"/>
    </source>
</evidence>
<evidence type="ECO:0000256" key="1">
    <source>
        <dbReference type="ARBA" id="ARBA00001113"/>
    </source>
</evidence>
<accession>A0A845F254</accession>
<dbReference type="EMBL" id="WMEY01000005">
    <property type="protein sequence ID" value="MYL64881.1"/>
    <property type="molecule type" value="Genomic_DNA"/>
</dbReference>
<evidence type="ECO:0000256" key="3">
    <source>
        <dbReference type="ARBA" id="ARBA00012095"/>
    </source>
</evidence>
<dbReference type="Proteomes" id="UP000447833">
    <property type="component" value="Unassembled WGS sequence"/>
</dbReference>
<evidence type="ECO:0000256" key="4">
    <source>
        <dbReference type="ARBA" id="ARBA00022679"/>
    </source>
</evidence>
<dbReference type="InterPro" id="IPR036662">
    <property type="entry name" value="PTS_EIIA_man-typ_sf"/>
</dbReference>
<gene>
    <name evidence="7" type="primary">dhaM</name>
    <name evidence="7" type="ORF">GLW07_16095</name>
</gene>
<feature type="domain" description="PTS EIIA type-4" evidence="6">
    <location>
        <begin position="1"/>
        <end position="127"/>
    </location>
</feature>
<dbReference type="InterPro" id="IPR012844">
    <property type="entry name" value="DhaM_N"/>
</dbReference>
<dbReference type="PANTHER" id="PTHR38594">
    <property type="entry name" value="PEP-DEPENDENT DIHYDROXYACETONE KINASE, PHOSPHORYL DONOR SUBUNIT DHAM"/>
    <property type="match status" value="1"/>
</dbReference>
<dbReference type="Pfam" id="PF03610">
    <property type="entry name" value="EIIA-man"/>
    <property type="match status" value="1"/>
</dbReference>
<dbReference type="GO" id="GO:0016020">
    <property type="term" value="C:membrane"/>
    <property type="evidence" value="ECO:0007669"/>
    <property type="project" value="InterPro"/>
</dbReference>
<protein>
    <recommendedName>
        <fullName evidence="3">phosphoenolpyruvate--glycerone phosphotransferase</fullName>
        <ecNumber evidence="3">2.7.1.121</ecNumber>
    </recommendedName>
</protein>
<dbReference type="RefSeq" id="WP_160920285.1">
    <property type="nucleotide sequence ID" value="NZ_WMEY01000005.1"/>
</dbReference>
<evidence type="ECO:0000259" key="6">
    <source>
        <dbReference type="PROSITE" id="PS51096"/>
    </source>
</evidence>
<keyword evidence="4 7" id="KW-0808">Transferase</keyword>
<dbReference type="InterPro" id="IPR039643">
    <property type="entry name" value="DhaM"/>
</dbReference>
<dbReference type="NCBIfam" id="TIGR02364">
    <property type="entry name" value="dha_pts"/>
    <property type="match status" value="1"/>
</dbReference>
<reference evidence="7 8" key="1">
    <citation type="submission" date="2019-11" db="EMBL/GenBank/DDBJ databases">
        <title>Genome sequences of 17 halophilic strains isolated from different environments.</title>
        <authorList>
            <person name="Furrow R.E."/>
        </authorList>
    </citation>
    <scope>NUCLEOTIDE SEQUENCE [LARGE SCALE GENOMIC DNA]</scope>
    <source>
        <strain evidence="7 8">22506_14_FS</strain>
    </source>
</reference>
<comment type="subunit">
    <text evidence="5">Homodimer. The dihydroxyacetone kinase complex is composed of a homodimer of DhaM, a homodimer of DhaK and the subunit DhaL.</text>
</comment>
<comment type="function">
    <text evidence="2">Component of the dihydroxyacetone kinase complex, which is responsible for the phosphoenolpyruvate (PEP)-dependent phosphorylation of dihydroxyacetone. DhaM serves as the phosphoryl donor. Is phosphorylated by phosphoenolpyruvate in an EI- and HPr-dependent reaction, and a phosphorelay system on histidine residues finally leads to phosphoryl transfer to DhaL and dihydroxyacetone.</text>
</comment>
<dbReference type="PANTHER" id="PTHR38594:SF1">
    <property type="entry name" value="PEP-DEPENDENT DIHYDROXYACETONE KINASE, PHOSPHORYL DONOR SUBUNIT DHAM"/>
    <property type="match status" value="1"/>
</dbReference>
<proteinExistence type="predicted"/>
<evidence type="ECO:0000313" key="7">
    <source>
        <dbReference type="EMBL" id="MYL64881.1"/>
    </source>
</evidence>
<dbReference type="Gene3D" id="3.40.50.510">
    <property type="entry name" value="Phosphotransferase system, mannose-type IIA component"/>
    <property type="match status" value="1"/>
</dbReference>
<name>A0A845F254_9BACL</name>
<dbReference type="PROSITE" id="PS51096">
    <property type="entry name" value="PTS_EIIA_TYPE_4"/>
    <property type="match status" value="1"/>
</dbReference>